<protein>
    <submittedName>
        <fullName evidence="2">Uncharacterized protein</fullName>
    </submittedName>
</protein>
<evidence type="ECO:0000313" key="2">
    <source>
        <dbReference type="EMBL" id="QHT05955.1"/>
    </source>
</evidence>
<evidence type="ECO:0000256" key="1">
    <source>
        <dbReference type="SAM" id="MobiDB-lite"/>
    </source>
</evidence>
<organism evidence="2">
    <name type="scientific">viral metagenome</name>
    <dbReference type="NCBI Taxonomy" id="1070528"/>
    <lineage>
        <taxon>unclassified sequences</taxon>
        <taxon>metagenomes</taxon>
        <taxon>organismal metagenomes</taxon>
    </lineage>
</organism>
<proteinExistence type="predicted"/>
<name>A0A6C0CR59_9ZZZZ</name>
<feature type="region of interest" description="Disordered" evidence="1">
    <location>
        <begin position="552"/>
        <end position="588"/>
    </location>
</feature>
<dbReference type="EMBL" id="MN739461">
    <property type="protein sequence ID" value="QHT05955.1"/>
    <property type="molecule type" value="Genomic_DNA"/>
</dbReference>
<sequence length="588" mass="69932">MNPYDVINTIELDTKKRKKNKNIFASIHSAPITFYTDLWKGKNKKFDTKDLVNVFTAVVPENTIVFTFTPSDNFAWSTQCQEKNELMHNLRYPDWLNWHEWPLTRTAMVYFPGDKMYNQACEFDHGENNYFDIYSLYGHPINRKKIRKGLGLYNISSSFKKQHIRKKVTKTPRKQTRNNKIKFFYNREIIKDVFTTQDLINEFKSDPPKDGSKPYRIIYIYSCNPPINYYNVKDITKNEFEQNEIIAMNYHIRKTYEREGRDRFVKNFLRGVDFKNTRFRKSQSLKYYDIDKDEDYREYMLKSIDRNVKHIADYDLQLINGITNSGKLCKKKCVNGLCVNEDGETEWCFFPDSQKTGKKSRKKNHKGGYLDDGFESQFIVLLKHISDDKTEKQIREALIENIKEFIIYDIKNKGKLITGNVKTFTIKESHKTEKWKQEHKTILSKLKSFGSGSTPSTQIYAQWWRYVLKKCKKGIRKRIPFYGYRIQPGRQCEAWDNNGKKLFDMLDKEYIQGTPNIRWDSKKTNKFVKGKNSIVHKAKELAFKEISNNPDIIKSDKTVGGKKSRKKRKKRTRKNKKRKTRKTRKINK</sequence>
<accession>A0A6C0CR59</accession>
<reference evidence="2" key="1">
    <citation type="journal article" date="2020" name="Nature">
        <title>Giant virus diversity and host interactions through global metagenomics.</title>
        <authorList>
            <person name="Schulz F."/>
            <person name="Roux S."/>
            <person name="Paez-Espino D."/>
            <person name="Jungbluth S."/>
            <person name="Walsh D.A."/>
            <person name="Denef V.J."/>
            <person name="McMahon K.D."/>
            <person name="Konstantinidis K.T."/>
            <person name="Eloe-Fadrosh E.A."/>
            <person name="Kyrpides N.C."/>
            <person name="Woyke T."/>
        </authorList>
    </citation>
    <scope>NUCLEOTIDE SEQUENCE</scope>
    <source>
        <strain evidence="2">GVMAG-M-3300021425-14</strain>
    </source>
</reference>
<dbReference type="AlphaFoldDB" id="A0A6C0CR59"/>
<feature type="compositionally biased region" description="Basic residues" evidence="1">
    <location>
        <begin position="560"/>
        <end position="588"/>
    </location>
</feature>